<reference evidence="3" key="1">
    <citation type="journal article" date="2017" name="Cell">
        <title>Insights into land plant evolution garnered from the Marchantia polymorpha genome.</title>
        <authorList>
            <person name="Bowman J.L."/>
            <person name="Kohchi T."/>
            <person name="Yamato K.T."/>
            <person name="Jenkins J."/>
            <person name="Shu S."/>
            <person name="Ishizaki K."/>
            <person name="Yamaoka S."/>
            <person name="Nishihama R."/>
            <person name="Nakamura Y."/>
            <person name="Berger F."/>
            <person name="Adam C."/>
            <person name="Aki S.S."/>
            <person name="Althoff F."/>
            <person name="Araki T."/>
            <person name="Arteaga-Vazquez M.A."/>
            <person name="Balasubrmanian S."/>
            <person name="Barry K."/>
            <person name="Bauer D."/>
            <person name="Boehm C.R."/>
            <person name="Briginshaw L."/>
            <person name="Caballero-Perez J."/>
            <person name="Catarino B."/>
            <person name="Chen F."/>
            <person name="Chiyoda S."/>
            <person name="Chovatia M."/>
            <person name="Davies K.M."/>
            <person name="Delmans M."/>
            <person name="Demura T."/>
            <person name="Dierschke T."/>
            <person name="Dolan L."/>
            <person name="Dorantes-Acosta A.E."/>
            <person name="Eklund D.M."/>
            <person name="Florent S.N."/>
            <person name="Flores-Sandoval E."/>
            <person name="Fujiyama A."/>
            <person name="Fukuzawa H."/>
            <person name="Galik B."/>
            <person name="Grimanelli D."/>
            <person name="Grimwood J."/>
            <person name="Grossniklaus U."/>
            <person name="Hamada T."/>
            <person name="Haseloff J."/>
            <person name="Hetherington A.J."/>
            <person name="Higo A."/>
            <person name="Hirakawa Y."/>
            <person name="Hundley H.N."/>
            <person name="Ikeda Y."/>
            <person name="Inoue K."/>
            <person name="Inoue S.I."/>
            <person name="Ishida S."/>
            <person name="Jia Q."/>
            <person name="Kakita M."/>
            <person name="Kanazawa T."/>
            <person name="Kawai Y."/>
            <person name="Kawashima T."/>
            <person name="Kennedy M."/>
            <person name="Kinose K."/>
            <person name="Kinoshita T."/>
            <person name="Kohara Y."/>
            <person name="Koide E."/>
            <person name="Komatsu K."/>
            <person name="Kopischke S."/>
            <person name="Kubo M."/>
            <person name="Kyozuka J."/>
            <person name="Lagercrantz U."/>
            <person name="Lin S.S."/>
            <person name="Lindquist E."/>
            <person name="Lipzen A.M."/>
            <person name="Lu C.W."/>
            <person name="De Luna E."/>
            <person name="Martienssen R.A."/>
            <person name="Minamino N."/>
            <person name="Mizutani M."/>
            <person name="Mizutani M."/>
            <person name="Mochizuki N."/>
            <person name="Monte I."/>
            <person name="Mosher R."/>
            <person name="Nagasaki H."/>
            <person name="Nakagami H."/>
            <person name="Naramoto S."/>
            <person name="Nishitani K."/>
            <person name="Ohtani M."/>
            <person name="Okamoto T."/>
            <person name="Okumura M."/>
            <person name="Phillips J."/>
            <person name="Pollak B."/>
            <person name="Reinders A."/>
            <person name="Rovekamp M."/>
            <person name="Sano R."/>
            <person name="Sawa S."/>
            <person name="Schmid M.W."/>
            <person name="Shirakawa M."/>
            <person name="Solano R."/>
            <person name="Spunde A."/>
            <person name="Suetsugu N."/>
            <person name="Sugano S."/>
            <person name="Sugiyama A."/>
            <person name="Sun R."/>
            <person name="Suzuki Y."/>
            <person name="Takenaka M."/>
            <person name="Takezawa D."/>
            <person name="Tomogane H."/>
            <person name="Tsuzuki M."/>
            <person name="Ueda T."/>
            <person name="Umeda M."/>
            <person name="Ward J.M."/>
            <person name="Watanabe Y."/>
            <person name="Yazaki K."/>
            <person name="Yokoyama R."/>
            <person name="Yoshitake Y."/>
            <person name="Yotsui I."/>
            <person name="Zachgo S."/>
            <person name="Schmutz J."/>
        </authorList>
    </citation>
    <scope>NUCLEOTIDE SEQUENCE [LARGE SCALE GENOMIC DNA]</scope>
    <source>
        <strain evidence="3">Tak-1</strain>
    </source>
</reference>
<dbReference type="AlphaFoldDB" id="A0A2R6WNL4"/>
<evidence type="ECO:0000313" key="2">
    <source>
        <dbReference type="EMBL" id="PTQ35437.1"/>
    </source>
</evidence>
<proteinExistence type="predicted"/>
<keyword evidence="1" id="KW-1133">Transmembrane helix</keyword>
<keyword evidence="3" id="KW-1185">Reference proteome</keyword>
<evidence type="ECO:0000313" key="3">
    <source>
        <dbReference type="Proteomes" id="UP000244005"/>
    </source>
</evidence>
<organism evidence="2 3">
    <name type="scientific">Marchantia polymorpha</name>
    <name type="common">Common liverwort</name>
    <name type="synonym">Marchantia aquatica</name>
    <dbReference type="NCBI Taxonomy" id="3197"/>
    <lineage>
        <taxon>Eukaryota</taxon>
        <taxon>Viridiplantae</taxon>
        <taxon>Streptophyta</taxon>
        <taxon>Embryophyta</taxon>
        <taxon>Marchantiophyta</taxon>
        <taxon>Marchantiopsida</taxon>
        <taxon>Marchantiidae</taxon>
        <taxon>Marchantiales</taxon>
        <taxon>Marchantiaceae</taxon>
        <taxon>Marchantia</taxon>
    </lineage>
</organism>
<accession>A0A2R6WNL4</accession>
<keyword evidence="1" id="KW-0812">Transmembrane</keyword>
<keyword evidence="1" id="KW-0472">Membrane</keyword>
<dbReference type="Proteomes" id="UP000244005">
    <property type="component" value="Unassembled WGS sequence"/>
</dbReference>
<feature type="transmembrane region" description="Helical" evidence="1">
    <location>
        <begin position="37"/>
        <end position="60"/>
    </location>
</feature>
<dbReference type="EMBL" id="KZ772743">
    <property type="protein sequence ID" value="PTQ35437.1"/>
    <property type="molecule type" value="Genomic_DNA"/>
</dbReference>
<evidence type="ECO:0000256" key="1">
    <source>
        <dbReference type="SAM" id="Phobius"/>
    </source>
</evidence>
<protein>
    <submittedName>
        <fullName evidence="2">Uncharacterized protein</fullName>
    </submittedName>
</protein>
<gene>
    <name evidence="2" type="ORF">MARPO_0071s0053</name>
</gene>
<sequence length="73" mass="8019">MAASHGRTQKFSLSADILTFGILLCCPTRSYSKFSDLFAVLVLPVFHVSWCGVSLAELSWWAKPMLAILKAVS</sequence>
<name>A0A2R6WNL4_MARPO</name>